<accession>A0A6B3RI94</accession>
<evidence type="ECO:0000313" key="1">
    <source>
        <dbReference type="EMBL" id="NEX45774.1"/>
    </source>
</evidence>
<organism evidence="1 2">
    <name type="scientific">Pseudotabrizicola algicola</name>
    <dbReference type="NCBI Taxonomy" id="2709381"/>
    <lineage>
        <taxon>Bacteria</taxon>
        <taxon>Pseudomonadati</taxon>
        <taxon>Pseudomonadota</taxon>
        <taxon>Alphaproteobacteria</taxon>
        <taxon>Rhodobacterales</taxon>
        <taxon>Paracoccaceae</taxon>
        <taxon>Pseudotabrizicola</taxon>
    </lineage>
</organism>
<dbReference type="Proteomes" id="UP000481421">
    <property type="component" value="Unassembled WGS sequence"/>
</dbReference>
<keyword evidence="2" id="KW-1185">Reference proteome</keyword>
<dbReference type="EMBL" id="JAAIKE010000001">
    <property type="protein sequence ID" value="NEX45774.1"/>
    <property type="molecule type" value="Genomic_DNA"/>
</dbReference>
<dbReference type="AlphaFoldDB" id="A0A6B3RI94"/>
<dbReference type="InterPro" id="IPR029044">
    <property type="entry name" value="Nucleotide-diphossugar_trans"/>
</dbReference>
<sequence>MTEAPDSPVWQLVLVLWGTKYPVAEVNHLIATVCRHAARPPRVVLITDRLREGMAAGVVQRLIPDFFMAPEMRGAGCQTKLCMFEAGVVPDDLPAIFIDIDTVVLGDLTRLLALQRDRRTVAILQSAVLPFGALARALFRLTKGRKYARGNSSIVVYHPAETAHIAARYRALVAEHGFNGIRPMIADERFISWAHQPHMRAIPRHLAVKLPTEFMLPWRWLIHLRARMPWVRRRWAGLVALTLPGAEVKGEALLALPEGGEVVDRKGRRLIWSEAALGPVKARLTEHYRALENSGGTA</sequence>
<name>A0A6B3RI94_9RHOB</name>
<evidence type="ECO:0000313" key="2">
    <source>
        <dbReference type="Proteomes" id="UP000481421"/>
    </source>
</evidence>
<comment type="caution">
    <text evidence="1">The sequence shown here is derived from an EMBL/GenBank/DDBJ whole genome shotgun (WGS) entry which is preliminary data.</text>
</comment>
<gene>
    <name evidence="1" type="ORF">G3572_06125</name>
</gene>
<dbReference type="RefSeq" id="WP_164609736.1">
    <property type="nucleotide sequence ID" value="NZ_JAAIKE010000001.1"/>
</dbReference>
<evidence type="ECO:0008006" key="3">
    <source>
        <dbReference type="Google" id="ProtNLM"/>
    </source>
</evidence>
<reference evidence="1 2" key="1">
    <citation type="submission" date="2020-02" db="EMBL/GenBank/DDBJ databases">
        <title>Rhodobacter algicola sp. nov., isolated from microalga culture.</title>
        <authorList>
            <person name="Park C.-Y."/>
        </authorList>
    </citation>
    <scope>NUCLEOTIDE SEQUENCE [LARGE SCALE GENOMIC DNA]</scope>
    <source>
        <strain evidence="1 2">ETT8</strain>
    </source>
</reference>
<proteinExistence type="predicted"/>
<protein>
    <recommendedName>
        <fullName evidence="3">Glycosyl transferase</fullName>
    </recommendedName>
</protein>
<dbReference type="SUPFAM" id="SSF53448">
    <property type="entry name" value="Nucleotide-diphospho-sugar transferases"/>
    <property type="match status" value="1"/>
</dbReference>